<gene>
    <name evidence="1" type="ORF">ABHN84_04160</name>
</gene>
<dbReference type="Proteomes" id="UP001477278">
    <property type="component" value="Unassembled WGS sequence"/>
</dbReference>
<keyword evidence="2" id="KW-1185">Reference proteome</keyword>
<evidence type="ECO:0008006" key="3">
    <source>
        <dbReference type="Google" id="ProtNLM"/>
    </source>
</evidence>
<dbReference type="InterPro" id="IPR021109">
    <property type="entry name" value="Peptidase_aspartic_dom_sf"/>
</dbReference>
<sequence length="410" mass="45365">MKFKASKRIAKLSFLHLVLILLAGCGVTGLINLQSGNQFAKQDWHGADSSFTVPFEWHDGHVIINIALNGQQDLRFALDSGAAATVLFETEKTKDQPLSFEMQIDLQGRKVNVVNDAEITIGQITLSEMTIIQVPIDQSPLFGSYDEAYFDGAIGFDILNRYMTRINYADKTVTFIKDSSTALTSTEWVKLPMAIHGRIPYVSGAIPNQQGQPAHYDLVVDTGAPDYLYINSLLATDFNFPSSYFESNTKNFNGEHTVKTSRINYFQIAGTSFENIAVHDLPDFEDDNGIGLIGSGLLRNFDVVFNYENGYLALKKNIQFNPQTFIDRSGLQLEPHRNGGLVKGLGETTGLKALKIALGDVVTNINGNKINEINFDEIRGLLSSEAEHVEICWTSSGVDMCGTLVLQDRF</sequence>
<evidence type="ECO:0000313" key="2">
    <source>
        <dbReference type="Proteomes" id="UP001477278"/>
    </source>
</evidence>
<dbReference type="EMBL" id="JBDPZN010000001">
    <property type="protein sequence ID" value="MEO3681483.1"/>
    <property type="molecule type" value="Genomic_DNA"/>
</dbReference>
<protein>
    <recommendedName>
        <fullName evidence="3">PDZ domain-containing protein</fullName>
    </recommendedName>
</protein>
<evidence type="ECO:0000313" key="1">
    <source>
        <dbReference type="EMBL" id="MEO3681483.1"/>
    </source>
</evidence>
<reference evidence="1 2" key="1">
    <citation type="submission" date="2024-05" db="EMBL/GenBank/DDBJ databases">
        <title>Genome sequencing of Marine Estuary Bacteria, Shewanella vesiculosa and S. baltica, and Pseudomonas syringae.</title>
        <authorList>
            <person name="Gurung A."/>
            <person name="Maclea K.S."/>
        </authorList>
    </citation>
    <scope>NUCLEOTIDE SEQUENCE [LARGE SCALE GENOMIC DNA]</scope>
    <source>
        <strain evidence="1 2">1A</strain>
    </source>
</reference>
<accession>A0ABV0FKW3</accession>
<comment type="caution">
    <text evidence="1">The sequence shown here is derived from an EMBL/GenBank/DDBJ whole genome shotgun (WGS) entry which is preliminary data.</text>
</comment>
<proteinExistence type="predicted"/>
<dbReference type="RefSeq" id="WP_347689662.1">
    <property type="nucleotide sequence ID" value="NZ_JBDPZN010000001.1"/>
</dbReference>
<name>A0ABV0FKW3_9GAMM</name>
<dbReference type="SUPFAM" id="SSF50630">
    <property type="entry name" value="Acid proteases"/>
    <property type="match status" value="1"/>
</dbReference>
<dbReference type="PROSITE" id="PS51257">
    <property type="entry name" value="PROKAR_LIPOPROTEIN"/>
    <property type="match status" value="1"/>
</dbReference>
<dbReference type="Gene3D" id="2.40.70.10">
    <property type="entry name" value="Acid Proteases"/>
    <property type="match status" value="2"/>
</dbReference>
<organism evidence="1 2">
    <name type="scientific">Shewanella vesiculosa</name>
    <dbReference type="NCBI Taxonomy" id="518738"/>
    <lineage>
        <taxon>Bacteria</taxon>
        <taxon>Pseudomonadati</taxon>
        <taxon>Pseudomonadota</taxon>
        <taxon>Gammaproteobacteria</taxon>
        <taxon>Alteromonadales</taxon>
        <taxon>Shewanellaceae</taxon>
        <taxon>Shewanella</taxon>
    </lineage>
</organism>